<dbReference type="Proteomes" id="UP000005239">
    <property type="component" value="Unassembled WGS sequence"/>
</dbReference>
<dbReference type="AlphaFoldDB" id="A0A454XKA4"/>
<reference evidence="2" key="1">
    <citation type="journal article" date="2008" name="Nat. Genet.">
        <title>The Pristionchus pacificus genome provides a unique perspective on nematode lifestyle and parasitism.</title>
        <authorList>
            <person name="Dieterich C."/>
            <person name="Clifton S.W."/>
            <person name="Schuster L.N."/>
            <person name="Chinwalla A."/>
            <person name="Delehaunty K."/>
            <person name="Dinkelacker I."/>
            <person name="Fulton L."/>
            <person name="Fulton R."/>
            <person name="Godfrey J."/>
            <person name="Minx P."/>
            <person name="Mitreva M."/>
            <person name="Roeseler W."/>
            <person name="Tian H."/>
            <person name="Witte H."/>
            <person name="Yang S.P."/>
            <person name="Wilson R.K."/>
            <person name="Sommer R.J."/>
        </authorList>
    </citation>
    <scope>NUCLEOTIDE SEQUENCE [LARGE SCALE GENOMIC DNA]</scope>
    <source>
        <strain evidence="2">PS312</strain>
    </source>
</reference>
<evidence type="ECO:0000313" key="2">
    <source>
        <dbReference type="Proteomes" id="UP000005239"/>
    </source>
</evidence>
<protein>
    <submittedName>
        <fullName evidence="1">Saposin B-type domain-containing protein</fullName>
    </submittedName>
</protein>
<dbReference type="PROSITE" id="PS50015">
    <property type="entry name" value="SAP_B"/>
    <property type="match status" value="1"/>
</dbReference>
<dbReference type="InterPro" id="IPR011001">
    <property type="entry name" value="Saposin-like"/>
</dbReference>
<reference evidence="1" key="2">
    <citation type="submission" date="2022-06" db="UniProtKB">
        <authorList>
            <consortium name="EnsemblMetazoa"/>
        </authorList>
    </citation>
    <scope>IDENTIFICATION</scope>
    <source>
        <strain evidence="1">PS312</strain>
    </source>
</reference>
<evidence type="ECO:0000313" key="1">
    <source>
        <dbReference type="EnsemblMetazoa" id="PPA06336.1"/>
    </source>
</evidence>
<dbReference type="Gene3D" id="1.10.225.10">
    <property type="entry name" value="Saposin-like"/>
    <property type="match status" value="1"/>
</dbReference>
<accession>A0A8R1Y8A0</accession>
<gene>
    <name evidence="1" type="primary">WBGene00095890</name>
</gene>
<dbReference type="InterPro" id="IPR008139">
    <property type="entry name" value="SaposinB_dom"/>
</dbReference>
<sequence length="116" mass="12690">MRSLLCLFAIVTLAASTAIRVEPQQPPVQPVVQTGEAGVKDGLLCNACKDIVDDVENHEEDTIEARVDASIKEHCNNLGFLAGRCIKDMTEVEDIIVQNINENYSADQICQMADIC</sequence>
<organism evidence="1 2">
    <name type="scientific">Pristionchus pacificus</name>
    <name type="common">Parasitic nematode worm</name>
    <dbReference type="NCBI Taxonomy" id="54126"/>
    <lineage>
        <taxon>Eukaryota</taxon>
        <taxon>Metazoa</taxon>
        <taxon>Ecdysozoa</taxon>
        <taxon>Nematoda</taxon>
        <taxon>Chromadorea</taxon>
        <taxon>Rhabditida</taxon>
        <taxon>Rhabditina</taxon>
        <taxon>Diplogasteromorpha</taxon>
        <taxon>Diplogasteroidea</taxon>
        <taxon>Neodiplogasteridae</taxon>
        <taxon>Pristionchus</taxon>
    </lineage>
</organism>
<dbReference type="SUPFAM" id="SSF47862">
    <property type="entry name" value="Saposin"/>
    <property type="match status" value="1"/>
</dbReference>
<name>A0A454XKA4_PRIPA</name>
<proteinExistence type="predicted"/>
<dbReference type="EnsemblMetazoa" id="PPA06336.1">
    <property type="protein sequence ID" value="PPA06336.1"/>
    <property type="gene ID" value="WBGene00095890"/>
</dbReference>
<keyword evidence="2" id="KW-1185">Reference proteome</keyword>
<accession>A0A454XKA4</accession>
<dbReference type="SMART" id="SM00741">
    <property type="entry name" value="SapB"/>
    <property type="match status" value="1"/>
</dbReference>